<protein>
    <recommendedName>
        <fullName evidence="3">HTH cro/C1-type domain-containing protein</fullName>
    </recommendedName>
</protein>
<dbReference type="PANTHER" id="PTHR46558:SF4">
    <property type="entry name" value="DNA-BIDING PHAGE PROTEIN"/>
    <property type="match status" value="1"/>
</dbReference>
<dbReference type="Proteomes" id="UP001500582">
    <property type="component" value="Unassembled WGS sequence"/>
</dbReference>
<dbReference type="Pfam" id="PF01381">
    <property type="entry name" value="HTH_3"/>
    <property type="match status" value="1"/>
</dbReference>
<gene>
    <name evidence="4" type="ORF">GCM10023149_21420</name>
</gene>
<proteinExistence type="predicted"/>
<organism evidence="4 5">
    <name type="scientific">Mucilaginibacter gynuensis</name>
    <dbReference type="NCBI Taxonomy" id="1302236"/>
    <lineage>
        <taxon>Bacteria</taxon>
        <taxon>Pseudomonadati</taxon>
        <taxon>Bacteroidota</taxon>
        <taxon>Sphingobacteriia</taxon>
        <taxon>Sphingobacteriales</taxon>
        <taxon>Sphingobacteriaceae</taxon>
        <taxon>Mucilaginibacter</taxon>
    </lineage>
</organism>
<evidence type="ECO:0000313" key="5">
    <source>
        <dbReference type="Proteomes" id="UP001500582"/>
    </source>
</evidence>
<evidence type="ECO:0000256" key="1">
    <source>
        <dbReference type="ARBA" id="ARBA00023125"/>
    </source>
</evidence>
<feature type="coiled-coil region" evidence="2">
    <location>
        <begin position="75"/>
        <end position="102"/>
    </location>
</feature>
<keyword evidence="5" id="KW-1185">Reference proteome</keyword>
<dbReference type="PROSITE" id="PS50943">
    <property type="entry name" value="HTH_CROC1"/>
    <property type="match status" value="1"/>
</dbReference>
<dbReference type="Gene3D" id="1.10.260.40">
    <property type="entry name" value="lambda repressor-like DNA-binding domains"/>
    <property type="match status" value="1"/>
</dbReference>
<dbReference type="CDD" id="cd00093">
    <property type="entry name" value="HTH_XRE"/>
    <property type="match status" value="1"/>
</dbReference>
<evidence type="ECO:0000313" key="4">
    <source>
        <dbReference type="EMBL" id="GAA4321538.1"/>
    </source>
</evidence>
<keyword evidence="1" id="KW-0238">DNA-binding</keyword>
<dbReference type="SMART" id="SM00530">
    <property type="entry name" value="HTH_XRE"/>
    <property type="match status" value="1"/>
</dbReference>
<evidence type="ECO:0000256" key="2">
    <source>
        <dbReference type="SAM" id="Coils"/>
    </source>
</evidence>
<dbReference type="EMBL" id="BAABFT010000004">
    <property type="protein sequence ID" value="GAA4321538.1"/>
    <property type="molecule type" value="Genomic_DNA"/>
</dbReference>
<dbReference type="PANTHER" id="PTHR46558">
    <property type="entry name" value="TRACRIPTIONAL REGULATORY PROTEIN-RELATED-RELATED"/>
    <property type="match status" value="1"/>
</dbReference>
<dbReference type="InterPro" id="IPR010982">
    <property type="entry name" value="Lambda_DNA-bd_dom_sf"/>
</dbReference>
<comment type="caution">
    <text evidence="4">The sequence shown here is derived from an EMBL/GenBank/DDBJ whole genome shotgun (WGS) entry which is preliminary data.</text>
</comment>
<reference evidence="5" key="1">
    <citation type="journal article" date="2019" name="Int. J. Syst. Evol. Microbiol.">
        <title>The Global Catalogue of Microorganisms (GCM) 10K type strain sequencing project: providing services to taxonomists for standard genome sequencing and annotation.</title>
        <authorList>
            <consortium name="The Broad Institute Genomics Platform"/>
            <consortium name="The Broad Institute Genome Sequencing Center for Infectious Disease"/>
            <person name="Wu L."/>
            <person name="Ma J."/>
        </authorList>
    </citation>
    <scope>NUCLEOTIDE SEQUENCE [LARGE SCALE GENOMIC DNA]</scope>
    <source>
        <strain evidence="5">JCM 17705</strain>
    </source>
</reference>
<feature type="domain" description="HTH cro/C1-type" evidence="3">
    <location>
        <begin position="8"/>
        <end position="62"/>
    </location>
</feature>
<keyword evidence="2" id="KW-0175">Coiled coil</keyword>
<sequence>MTLVSATLKQLRRQKGWTLQAVAATLRISLPAIYKIESGKSDISYSRLLQFAELYQVPVSALFGNAAAEGPYHTLTQLRLKLRQREQELNALQAKLIELHEEVRS</sequence>
<evidence type="ECO:0000259" key="3">
    <source>
        <dbReference type="PROSITE" id="PS50943"/>
    </source>
</evidence>
<accession>A0ABP8GCT6</accession>
<dbReference type="SUPFAM" id="SSF47413">
    <property type="entry name" value="lambda repressor-like DNA-binding domains"/>
    <property type="match status" value="1"/>
</dbReference>
<name>A0ABP8GCT6_9SPHI</name>
<dbReference type="InterPro" id="IPR001387">
    <property type="entry name" value="Cro/C1-type_HTH"/>
</dbReference>